<reference evidence="2 3" key="1">
    <citation type="submission" date="2020-03" db="EMBL/GenBank/DDBJ databases">
        <title>Whole genome shotgun sequence of Phytohabitans houttuyneae NBRC 108639.</title>
        <authorList>
            <person name="Komaki H."/>
            <person name="Tamura T."/>
        </authorList>
    </citation>
    <scope>NUCLEOTIDE SEQUENCE [LARGE SCALE GENOMIC DNA]</scope>
    <source>
        <strain evidence="2 3">NBRC 108639</strain>
    </source>
</reference>
<protein>
    <submittedName>
        <fullName evidence="2">tRNA-specific adenosine deaminase</fullName>
    </submittedName>
</protein>
<accession>A0A6V8K4E3</accession>
<dbReference type="PANTHER" id="PTHR11079:SF179">
    <property type="entry name" value="TRNA(ADENINE(34)) DEAMINASE, CHLOROPLASTIC"/>
    <property type="match status" value="1"/>
</dbReference>
<evidence type="ECO:0000259" key="1">
    <source>
        <dbReference type="PROSITE" id="PS51747"/>
    </source>
</evidence>
<dbReference type="PANTHER" id="PTHR11079">
    <property type="entry name" value="CYTOSINE DEAMINASE FAMILY MEMBER"/>
    <property type="match status" value="1"/>
</dbReference>
<gene>
    <name evidence="2" type="primary">tadA_1</name>
    <name evidence="2" type="ORF">Phou_013580</name>
</gene>
<dbReference type="AlphaFoldDB" id="A0A6V8K4E3"/>
<name>A0A6V8K4E3_9ACTN</name>
<dbReference type="InterPro" id="IPR016193">
    <property type="entry name" value="Cytidine_deaminase-like"/>
</dbReference>
<feature type="domain" description="CMP/dCMP-type deaminase" evidence="1">
    <location>
        <begin position="1"/>
        <end position="112"/>
    </location>
</feature>
<comment type="caution">
    <text evidence="2">The sequence shown here is derived from an EMBL/GenBank/DDBJ whole genome shotgun (WGS) entry which is preliminary data.</text>
</comment>
<dbReference type="Pfam" id="PF00383">
    <property type="entry name" value="dCMP_cyt_deam_1"/>
    <property type="match status" value="1"/>
</dbReference>
<evidence type="ECO:0000313" key="3">
    <source>
        <dbReference type="Proteomes" id="UP000482800"/>
    </source>
</evidence>
<sequence length="166" mass="17642">MTPDELVAAALSVAEEGLAAGEQPIGAVVALGDEIVGRAYTQEKALGRRLVHADLLAMLEADAALGWRSRPHPLRLAVNLEPCLMCMGTAMALGVREVYFGLASPSDGGAAAIAAWHSDPATPWFAAPLVTGGIRRDESRELFRRWCATVPDSPARRWAQTLADPT</sequence>
<organism evidence="2 3">
    <name type="scientific">Phytohabitans houttuyneae</name>
    <dbReference type="NCBI Taxonomy" id="1076126"/>
    <lineage>
        <taxon>Bacteria</taxon>
        <taxon>Bacillati</taxon>
        <taxon>Actinomycetota</taxon>
        <taxon>Actinomycetes</taxon>
        <taxon>Micromonosporales</taxon>
        <taxon>Micromonosporaceae</taxon>
    </lineage>
</organism>
<keyword evidence="3" id="KW-1185">Reference proteome</keyword>
<dbReference type="RefSeq" id="WP_173054457.1">
    <property type="nucleotide sequence ID" value="NZ_BAABGO010000051.1"/>
</dbReference>
<dbReference type="SUPFAM" id="SSF53927">
    <property type="entry name" value="Cytidine deaminase-like"/>
    <property type="match status" value="1"/>
</dbReference>
<dbReference type="EMBL" id="BLPF01000001">
    <property type="protein sequence ID" value="GFJ77178.1"/>
    <property type="molecule type" value="Genomic_DNA"/>
</dbReference>
<dbReference type="GO" id="GO:0003824">
    <property type="term" value="F:catalytic activity"/>
    <property type="evidence" value="ECO:0007669"/>
    <property type="project" value="InterPro"/>
</dbReference>
<proteinExistence type="predicted"/>
<dbReference type="Proteomes" id="UP000482800">
    <property type="component" value="Unassembled WGS sequence"/>
</dbReference>
<dbReference type="PROSITE" id="PS51747">
    <property type="entry name" value="CYT_DCMP_DEAMINASES_2"/>
    <property type="match status" value="1"/>
</dbReference>
<reference evidence="2 3" key="2">
    <citation type="submission" date="2020-03" db="EMBL/GenBank/DDBJ databases">
        <authorList>
            <person name="Ichikawa N."/>
            <person name="Kimura A."/>
            <person name="Kitahashi Y."/>
            <person name="Uohara A."/>
        </authorList>
    </citation>
    <scope>NUCLEOTIDE SEQUENCE [LARGE SCALE GENOMIC DNA]</scope>
    <source>
        <strain evidence="2 3">NBRC 108639</strain>
    </source>
</reference>
<dbReference type="Gene3D" id="3.40.140.10">
    <property type="entry name" value="Cytidine Deaminase, domain 2"/>
    <property type="match status" value="1"/>
</dbReference>
<evidence type="ECO:0000313" key="2">
    <source>
        <dbReference type="EMBL" id="GFJ77178.1"/>
    </source>
</evidence>
<dbReference type="InterPro" id="IPR002125">
    <property type="entry name" value="CMP_dCMP_dom"/>
</dbReference>